<feature type="domain" description="SWIM-type" evidence="2">
    <location>
        <begin position="71"/>
        <end position="107"/>
    </location>
</feature>
<evidence type="ECO:0000313" key="3">
    <source>
        <dbReference type="EMBL" id="CAG8601052.1"/>
    </source>
</evidence>
<organism evidence="3 4">
    <name type="scientific">Paraglomus occultum</name>
    <dbReference type="NCBI Taxonomy" id="144539"/>
    <lineage>
        <taxon>Eukaryota</taxon>
        <taxon>Fungi</taxon>
        <taxon>Fungi incertae sedis</taxon>
        <taxon>Mucoromycota</taxon>
        <taxon>Glomeromycotina</taxon>
        <taxon>Glomeromycetes</taxon>
        <taxon>Paraglomerales</taxon>
        <taxon>Paraglomeraceae</taxon>
        <taxon>Paraglomus</taxon>
    </lineage>
</organism>
<dbReference type="GO" id="GO:0008270">
    <property type="term" value="F:zinc ion binding"/>
    <property type="evidence" value="ECO:0007669"/>
    <property type="project" value="UniProtKB-KW"/>
</dbReference>
<proteinExistence type="predicted"/>
<dbReference type="EMBL" id="CAJVPJ010001704">
    <property type="protein sequence ID" value="CAG8601052.1"/>
    <property type="molecule type" value="Genomic_DNA"/>
</dbReference>
<dbReference type="PANTHER" id="PTHR31669:SF251">
    <property type="entry name" value="PROTEIN FAR1-RELATED SEQUENCE"/>
    <property type="match status" value="1"/>
</dbReference>
<accession>A0A9N9CEW9</accession>
<reference evidence="3" key="1">
    <citation type="submission" date="2021-06" db="EMBL/GenBank/DDBJ databases">
        <authorList>
            <person name="Kallberg Y."/>
            <person name="Tangrot J."/>
            <person name="Rosling A."/>
        </authorList>
    </citation>
    <scope>NUCLEOTIDE SEQUENCE</scope>
    <source>
        <strain evidence="3">IA702</strain>
    </source>
</reference>
<dbReference type="GO" id="GO:0006355">
    <property type="term" value="P:regulation of DNA-templated transcription"/>
    <property type="evidence" value="ECO:0007669"/>
    <property type="project" value="InterPro"/>
</dbReference>
<keyword evidence="1" id="KW-0863">Zinc-finger</keyword>
<dbReference type="AlphaFoldDB" id="A0A9N9CEW9"/>
<sequence length="163" mass="18818">MNALLKSFFNATISLKEFLEAFASAIEARKEAEDYAAYKENNYKCILMSETEKQYKVVSNSLPVQQQDCITFVQYNEENECFKCTCNQMNFVGIPCRHIIPTSLFLNRWCKDPNKNTLVQHYTSFYNSRCASAARGENSQAEVDSQNNQELSTIRFESDIKKN</sequence>
<gene>
    <name evidence="3" type="ORF">POCULU_LOCUS7465</name>
</gene>
<dbReference type="InterPro" id="IPR031052">
    <property type="entry name" value="FHY3/FAR1"/>
</dbReference>
<dbReference type="PROSITE" id="PS50966">
    <property type="entry name" value="ZF_SWIM"/>
    <property type="match status" value="1"/>
</dbReference>
<dbReference type="PANTHER" id="PTHR31669">
    <property type="entry name" value="PROTEIN FAR1-RELATED SEQUENCE 10-RELATED"/>
    <property type="match status" value="1"/>
</dbReference>
<keyword evidence="4" id="KW-1185">Reference proteome</keyword>
<protein>
    <submittedName>
        <fullName evidence="3">405_t:CDS:1</fullName>
    </submittedName>
</protein>
<name>A0A9N9CEW9_9GLOM</name>
<dbReference type="InterPro" id="IPR007527">
    <property type="entry name" value="Znf_SWIM"/>
</dbReference>
<comment type="caution">
    <text evidence="3">The sequence shown here is derived from an EMBL/GenBank/DDBJ whole genome shotgun (WGS) entry which is preliminary data.</text>
</comment>
<evidence type="ECO:0000313" key="4">
    <source>
        <dbReference type="Proteomes" id="UP000789572"/>
    </source>
</evidence>
<dbReference type="Proteomes" id="UP000789572">
    <property type="component" value="Unassembled WGS sequence"/>
</dbReference>
<keyword evidence="1" id="KW-0862">Zinc</keyword>
<keyword evidence="1" id="KW-0479">Metal-binding</keyword>
<evidence type="ECO:0000259" key="2">
    <source>
        <dbReference type="PROSITE" id="PS50966"/>
    </source>
</evidence>
<evidence type="ECO:0000256" key="1">
    <source>
        <dbReference type="PROSITE-ProRule" id="PRU00325"/>
    </source>
</evidence>